<dbReference type="GO" id="GO:0008610">
    <property type="term" value="P:lipid biosynthetic process"/>
    <property type="evidence" value="ECO:0007669"/>
    <property type="project" value="InterPro"/>
</dbReference>
<dbReference type="GO" id="GO:0005506">
    <property type="term" value="F:iron ion binding"/>
    <property type="evidence" value="ECO:0007669"/>
    <property type="project" value="InterPro"/>
</dbReference>
<evidence type="ECO:0000259" key="1">
    <source>
        <dbReference type="Pfam" id="PF04116"/>
    </source>
</evidence>
<dbReference type="AlphaFoldDB" id="A0A381T0D0"/>
<gene>
    <name evidence="2" type="ORF">METZ01_LOCUS62043</name>
</gene>
<dbReference type="InterPro" id="IPR006694">
    <property type="entry name" value="Fatty_acid_hydroxylase"/>
</dbReference>
<dbReference type="EMBL" id="UINC01003780">
    <property type="protein sequence ID" value="SVA09189.1"/>
    <property type="molecule type" value="Genomic_DNA"/>
</dbReference>
<accession>A0A381T0D0</accession>
<reference evidence="2" key="1">
    <citation type="submission" date="2018-05" db="EMBL/GenBank/DDBJ databases">
        <authorList>
            <person name="Lanie J.A."/>
            <person name="Ng W.-L."/>
            <person name="Kazmierczak K.M."/>
            <person name="Andrzejewski T.M."/>
            <person name="Davidsen T.M."/>
            <person name="Wayne K.J."/>
            <person name="Tettelin H."/>
            <person name="Glass J.I."/>
            <person name="Rusch D."/>
            <person name="Podicherti R."/>
            <person name="Tsui H.-C.T."/>
            <person name="Winkler M.E."/>
        </authorList>
    </citation>
    <scope>NUCLEOTIDE SEQUENCE</scope>
</reference>
<dbReference type="Pfam" id="PF04116">
    <property type="entry name" value="FA_hydroxylase"/>
    <property type="match status" value="1"/>
</dbReference>
<organism evidence="2">
    <name type="scientific">marine metagenome</name>
    <dbReference type="NCBI Taxonomy" id="408172"/>
    <lineage>
        <taxon>unclassified sequences</taxon>
        <taxon>metagenomes</taxon>
        <taxon>ecological metagenomes</taxon>
    </lineage>
</organism>
<name>A0A381T0D0_9ZZZZ</name>
<sequence length="111" mass="12847">MSMHPIEHILYFSGILIHWVIPSHPLIAMFHIFHAGIAPTAGHTGYEKMIFKNGKYIQTGDYNHYLHHKYFECNYSGGNVSFLDKLFGTFHDGSEEATQEVMKRLKNKSYL</sequence>
<proteinExistence type="predicted"/>
<dbReference type="GO" id="GO:0016491">
    <property type="term" value="F:oxidoreductase activity"/>
    <property type="evidence" value="ECO:0007669"/>
    <property type="project" value="InterPro"/>
</dbReference>
<feature type="domain" description="Fatty acid hydroxylase" evidence="1">
    <location>
        <begin position="2"/>
        <end position="89"/>
    </location>
</feature>
<evidence type="ECO:0000313" key="2">
    <source>
        <dbReference type="EMBL" id="SVA09189.1"/>
    </source>
</evidence>
<protein>
    <recommendedName>
        <fullName evidence="1">Fatty acid hydroxylase domain-containing protein</fullName>
    </recommendedName>
</protein>